<dbReference type="RefSeq" id="WP_003106021.1">
    <property type="nucleotide sequence ID" value="NZ_JARQAG010000007.1"/>
</dbReference>
<feature type="transmembrane region" description="Helical" evidence="1">
    <location>
        <begin position="6"/>
        <end position="29"/>
    </location>
</feature>
<protein>
    <submittedName>
        <fullName evidence="2">DUF1761 domain-containing protein</fullName>
    </submittedName>
</protein>
<evidence type="ECO:0000313" key="3">
    <source>
        <dbReference type="EMBL" id="PCH12640.1"/>
    </source>
</evidence>
<evidence type="ECO:0000313" key="4">
    <source>
        <dbReference type="Proteomes" id="UP000217465"/>
    </source>
</evidence>
<feature type="transmembrane region" description="Helical" evidence="1">
    <location>
        <begin position="50"/>
        <end position="68"/>
    </location>
</feature>
<dbReference type="AlphaFoldDB" id="A0A854W8I9"/>
<feature type="transmembrane region" description="Helical" evidence="1">
    <location>
        <begin position="103"/>
        <end position="124"/>
    </location>
</feature>
<evidence type="ECO:0000313" key="2">
    <source>
        <dbReference type="EMBL" id="MDT2731816.1"/>
    </source>
</evidence>
<evidence type="ECO:0000256" key="1">
    <source>
        <dbReference type="SAM" id="Phobius"/>
    </source>
</evidence>
<name>A0A854W8I9_9STRE</name>
<gene>
    <name evidence="3" type="ORF">A9Y57_01359</name>
    <name evidence="2" type="ORF">P7G31_06105</name>
</gene>
<dbReference type="Proteomes" id="UP001180515">
    <property type="component" value="Unassembled WGS sequence"/>
</dbReference>
<keyword evidence="1" id="KW-0812">Transmembrane</keyword>
<dbReference type="Proteomes" id="UP000217465">
    <property type="component" value="Unassembled WGS sequence"/>
</dbReference>
<dbReference type="EMBL" id="JARQAG010000007">
    <property type="protein sequence ID" value="MDT2731816.1"/>
    <property type="molecule type" value="Genomic_DNA"/>
</dbReference>
<feature type="transmembrane region" description="Helical" evidence="1">
    <location>
        <begin position="74"/>
        <end position="91"/>
    </location>
</feature>
<comment type="caution">
    <text evidence="3">The sequence shown here is derived from an EMBL/GenBank/DDBJ whole genome shotgun (WGS) entry which is preliminary data.</text>
</comment>
<dbReference type="EMBL" id="NSGR01000008">
    <property type="protein sequence ID" value="PCH12640.1"/>
    <property type="molecule type" value="Genomic_DNA"/>
</dbReference>
<sequence length="125" mass="13889">MTLLIAIITGIINFMIGGLWYGILFRDPWMKAMGIKKEDIGKNGDGKKEMAMTAIVEIIISILVILFLQSVHAATLTSALIIGLIVVLAVLKNYFFEQKPFQLILINESYKLVAFLVIGLAMLFV</sequence>
<keyword evidence="1" id="KW-0472">Membrane</keyword>
<proteinExistence type="predicted"/>
<dbReference type="GeneID" id="61420559"/>
<accession>A0A854W8I9</accession>
<organism evidence="3 4">
    <name type="scientific">Streptococcus parauberis</name>
    <dbReference type="NCBI Taxonomy" id="1348"/>
    <lineage>
        <taxon>Bacteria</taxon>
        <taxon>Bacillati</taxon>
        <taxon>Bacillota</taxon>
        <taxon>Bacilli</taxon>
        <taxon>Lactobacillales</taxon>
        <taxon>Streptococcaceae</taxon>
        <taxon>Streptococcus</taxon>
    </lineage>
</organism>
<dbReference type="Pfam" id="PF08570">
    <property type="entry name" value="DUF1761"/>
    <property type="match status" value="1"/>
</dbReference>
<reference evidence="2" key="2">
    <citation type="submission" date="2023-03" db="EMBL/GenBank/DDBJ databases">
        <authorList>
            <person name="Shen W."/>
            <person name="Cai J."/>
        </authorList>
    </citation>
    <scope>NUCLEOTIDE SEQUENCE</scope>
    <source>
        <strain evidence="2">P82-2</strain>
    </source>
</reference>
<keyword evidence="1" id="KW-1133">Transmembrane helix</keyword>
<dbReference type="InterPro" id="IPR013879">
    <property type="entry name" value="DUF1761"/>
</dbReference>
<reference evidence="3 4" key="1">
    <citation type="submission" date="2016-06" db="EMBL/GenBank/DDBJ databases">
        <authorList>
            <person name="Haines A.N."/>
            <person name="Council K.R."/>
        </authorList>
    </citation>
    <scope>NUCLEOTIDE SEQUENCE [LARGE SCALE GENOMIC DNA]</scope>
    <source>
        <strain evidence="3 4">SP158-29</strain>
    </source>
</reference>